<dbReference type="AlphaFoldDB" id="A0A846HJ04"/>
<evidence type="ECO:0000259" key="1">
    <source>
        <dbReference type="Pfam" id="PF14065"/>
    </source>
</evidence>
<feature type="domain" description="Pvc16 N-terminal" evidence="1">
    <location>
        <begin position="9"/>
        <end position="187"/>
    </location>
</feature>
<organism evidence="2 3">
    <name type="scientific">Hassallia byssoidea VB512170</name>
    <dbReference type="NCBI Taxonomy" id="1304833"/>
    <lineage>
        <taxon>Bacteria</taxon>
        <taxon>Bacillati</taxon>
        <taxon>Cyanobacteriota</taxon>
        <taxon>Cyanophyceae</taxon>
        <taxon>Nostocales</taxon>
        <taxon>Tolypothrichaceae</taxon>
        <taxon>Hassallia</taxon>
    </lineage>
</organism>
<protein>
    <submittedName>
        <fullName evidence="2">DUF4255 domain-containing protein</fullName>
    </submittedName>
</protein>
<gene>
    <name evidence="2" type="ORF">PI95_031255</name>
</gene>
<dbReference type="Pfam" id="PF14065">
    <property type="entry name" value="Pvc16_N"/>
    <property type="match status" value="1"/>
</dbReference>
<dbReference type="InterPro" id="IPR025351">
    <property type="entry name" value="Pvc16_N"/>
</dbReference>
<evidence type="ECO:0000313" key="2">
    <source>
        <dbReference type="EMBL" id="NEU76859.1"/>
    </source>
</evidence>
<evidence type="ECO:0000313" key="3">
    <source>
        <dbReference type="Proteomes" id="UP000031549"/>
    </source>
</evidence>
<comment type="caution">
    <text evidence="2">The sequence shown here is derived from an EMBL/GenBank/DDBJ whole genome shotgun (WGS) entry which is preliminary data.</text>
</comment>
<dbReference type="EMBL" id="JTCM02000137">
    <property type="protein sequence ID" value="NEU76859.1"/>
    <property type="molecule type" value="Genomic_DNA"/>
</dbReference>
<accession>A0A846HJ04</accession>
<dbReference type="RefSeq" id="WP_039737247.1">
    <property type="nucleotide sequence ID" value="NZ_JTCM02000137.1"/>
</dbReference>
<name>A0A846HJ04_9CYAN</name>
<keyword evidence="3" id="KW-1185">Reference proteome</keyword>
<sequence length="396" mass="44594">MSNSLAIAAVTTTLRNLISQSVAQELGDGIVTTQPPDKARYHHDKNQINLFLYHILPNASWRTMDLPNRVKPGEIGQPPLALNLYYIITFYGKDNDDILAHRLLGKAMHILNDYAVLNPADIKISLGESDLHNQVERVRITLQPMSLEDVSKLWRTFQTQYRISAAYEVSVIIIESSRFVKTQKPVLTRGEDSLFVEASLTLPFPTLEAVELPNQQNGICLGEVFTLIGHHLDSDDGILFVRLMHPRFSKPMQLKLQQQSSTEIVVELPNEPSNFPAGFYTVAVRLCKDGKQQTTNALPFSLAPKIQQITQSERILTLITNPQVWQQQEVALLLGDRELLLLTDLEETDVATAKTDTLKFNIQKIPAGEYFVRLRVDGIDSLLVDRFVNLPVFNAT</sequence>
<proteinExistence type="predicted"/>
<reference evidence="2 3" key="1">
    <citation type="journal article" date="2015" name="Genome Announc.">
        <title>Draft Genome Sequence of Cyanobacterium Hassallia byssoidea Strain VB512170, Isolated from Monuments in India.</title>
        <authorList>
            <person name="Singh D."/>
            <person name="Chandrababunaidu M.M."/>
            <person name="Panda A."/>
            <person name="Sen D."/>
            <person name="Bhattacharyya S."/>
            <person name="Adhikary S.P."/>
            <person name="Tripathy S."/>
        </authorList>
    </citation>
    <scope>NUCLEOTIDE SEQUENCE [LARGE SCALE GENOMIC DNA]</scope>
    <source>
        <strain evidence="2 3">VB512170</strain>
    </source>
</reference>
<dbReference type="Proteomes" id="UP000031549">
    <property type="component" value="Unassembled WGS sequence"/>
</dbReference>